<sequence>MPWCLSVTLGDSRKVSIAKPKTAALQSTQPEGGAAGAADGAVVTQDMQSGHPLVVSCLQMLQINLELSFAILKAAGITDEQFWEKGPDSVPSFTVLFVPVILAATLAFPIFGVESPFYGVVTRNHIGQLLCLSYSGHSTNYSGRAALTPFILVALSLVSHRESAPASHSLAQAYDHVRLWGAIQTQTMALGVWGDKVGFLTVRIGSQIFCKWKEDQEVEGQEENPQAGALVALKKPATGTAEQARRDPLAPSEPSAQHTSNLLGDGDQQGSKHPDNTQQPEDTQQLPAGACSSTYVDGRVNYEKLLWLLHSAASDDLQQSSAVADSNRREAQGLSDLSQSVPLWPLDNDQSLLEILKMVLQPASCHLNIENLNLNFRREDRSFSGCLPPPKVRAICGKHGLYLTLSLLETLLNHQDLGYEDEIKLGEMVRDQCSLEMMCNDQFSTSKKTVLEVFIKLACKKTPEEELQPKNPPAEASALENPLSLLMIQPVSQPLVSSAMKKGSGEHEEAWIDRFRKLENALYLCDLSNTGNLEKERARRLIHNYSLIYNLSLSSQKIDQAFRRFRSGGNLLLEPALQCLKEL</sequence>
<accession>G5BSM4</accession>
<dbReference type="InterPro" id="IPR040774">
    <property type="entry name" value="DUF5580"/>
</dbReference>
<evidence type="ECO:0000313" key="4">
    <source>
        <dbReference type="EMBL" id="EHB12285.1"/>
    </source>
</evidence>
<evidence type="ECO:0000256" key="1">
    <source>
        <dbReference type="SAM" id="MobiDB-lite"/>
    </source>
</evidence>
<feature type="compositionally biased region" description="Polar residues" evidence="1">
    <location>
        <begin position="276"/>
        <end position="289"/>
    </location>
</feature>
<reference evidence="4 5" key="1">
    <citation type="journal article" date="2011" name="Nature">
        <title>Genome sequencing reveals insights into physiology and longevity of the naked mole rat.</title>
        <authorList>
            <person name="Kim E.B."/>
            <person name="Fang X."/>
            <person name="Fushan A.A."/>
            <person name="Huang Z."/>
            <person name="Lobanov A.V."/>
            <person name="Han L."/>
            <person name="Marino S.M."/>
            <person name="Sun X."/>
            <person name="Turanov A.A."/>
            <person name="Yang P."/>
            <person name="Yim S.H."/>
            <person name="Zhao X."/>
            <person name="Kasaikina M.V."/>
            <person name="Stoletzki N."/>
            <person name="Peng C."/>
            <person name="Polak P."/>
            <person name="Xiong Z."/>
            <person name="Kiezun A."/>
            <person name="Zhu Y."/>
            <person name="Chen Y."/>
            <person name="Kryukov G.V."/>
            <person name="Zhang Q."/>
            <person name="Peshkin L."/>
            <person name="Yang L."/>
            <person name="Bronson R.T."/>
            <person name="Buffenstein R."/>
            <person name="Wang B."/>
            <person name="Han C."/>
            <person name="Li Q."/>
            <person name="Chen L."/>
            <person name="Zhao W."/>
            <person name="Sunyaev S.R."/>
            <person name="Park T.J."/>
            <person name="Zhang G."/>
            <person name="Wang J."/>
            <person name="Gladyshev V.N."/>
        </authorList>
    </citation>
    <scope>NUCLEOTIDE SEQUENCE [LARGE SCALE GENOMIC DNA]</scope>
</reference>
<evidence type="ECO:0000259" key="2">
    <source>
        <dbReference type="Pfam" id="PF20742"/>
    </source>
</evidence>
<dbReference type="InParanoid" id="G5BSM4"/>
<feature type="domain" description="DUF5580" evidence="3">
    <location>
        <begin position="509"/>
        <end position="583"/>
    </location>
</feature>
<dbReference type="Pfam" id="PF20743">
    <property type="entry name" value="DUF5580_C"/>
    <property type="match status" value="1"/>
</dbReference>
<dbReference type="InterPro" id="IPR049246">
    <property type="entry name" value="DUF5580_M"/>
</dbReference>
<dbReference type="SUPFAM" id="SSF47473">
    <property type="entry name" value="EF-hand"/>
    <property type="match status" value="1"/>
</dbReference>
<gene>
    <name evidence="4" type="ORF">GW7_01499</name>
</gene>
<organism evidence="4 5">
    <name type="scientific">Heterocephalus glaber</name>
    <name type="common">Naked mole rat</name>
    <dbReference type="NCBI Taxonomy" id="10181"/>
    <lineage>
        <taxon>Eukaryota</taxon>
        <taxon>Metazoa</taxon>
        <taxon>Chordata</taxon>
        <taxon>Craniata</taxon>
        <taxon>Vertebrata</taxon>
        <taxon>Euteleostomi</taxon>
        <taxon>Mammalia</taxon>
        <taxon>Eutheria</taxon>
        <taxon>Euarchontoglires</taxon>
        <taxon>Glires</taxon>
        <taxon>Rodentia</taxon>
        <taxon>Hystricomorpha</taxon>
        <taxon>Bathyergidae</taxon>
        <taxon>Heterocephalus</taxon>
    </lineage>
</organism>
<dbReference type="AlphaFoldDB" id="G5BSM4"/>
<protein>
    <submittedName>
        <fullName evidence="4">Uncharacterized protein</fullName>
    </submittedName>
</protein>
<feature type="compositionally biased region" description="Polar residues" evidence="1">
    <location>
        <begin position="254"/>
        <end position="269"/>
    </location>
</feature>
<dbReference type="InterPro" id="IPR049247">
    <property type="entry name" value="DUF5580_C"/>
</dbReference>
<name>G5BSM4_HETGA</name>
<proteinExistence type="predicted"/>
<dbReference type="Pfam" id="PF20742">
    <property type="entry name" value="DUF5580_M"/>
    <property type="match status" value="1"/>
</dbReference>
<dbReference type="PANTHER" id="PTHR34830">
    <property type="entry name" value="SIMILAR TO HYPOTHETICAL PROTEIN MGC34837"/>
    <property type="match status" value="1"/>
</dbReference>
<dbReference type="STRING" id="10181.G5BSM4"/>
<evidence type="ECO:0000259" key="3">
    <source>
        <dbReference type="Pfam" id="PF20743"/>
    </source>
</evidence>
<dbReference type="EMBL" id="JH171648">
    <property type="protein sequence ID" value="EHB12285.1"/>
    <property type="molecule type" value="Genomic_DNA"/>
</dbReference>
<dbReference type="PANTHER" id="PTHR34830:SF1">
    <property type="entry name" value="GENE 12695-RELATED"/>
    <property type="match status" value="1"/>
</dbReference>
<feature type="region of interest" description="Disordered" evidence="1">
    <location>
        <begin position="237"/>
        <end position="289"/>
    </location>
</feature>
<evidence type="ECO:0000313" key="5">
    <source>
        <dbReference type="Proteomes" id="UP000006813"/>
    </source>
</evidence>
<dbReference type="Proteomes" id="UP000006813">
    <property type="component" value="Unassembled WGS sequence"/>
</dbReference>
<dbReference type="InterPro" id="IPR011992">
    <property type="entry name" value="EF-hand-dom_pair"/>
</dbReference>
<feature type="domain" description="DUF5580" evidence="2">
    <location>
        <begin position="351"/>
        <end position="429"/>
    </location>
</feature>